<feature type="chain" id="PRO_5015501339" description="TonB C-terminal domain-containing protein" evidence="2">
    <location>
        <begin position="23"/>
        <end position="563"/>
    </location>
</feature>
<gene>
    <name evidence="3" type="ORF">DDV96_14580</name>
</gene>
<reference evidence="3 4" key="1">
    <citation type="submission" date="2018-04" db="EMBL/GenBank/DDBJ databases">
        <title>Marixanthomonas spongiae HN-E44 sp. nov., isolated from a marine sponge.</title>
        <authorList>
            <person name="Luo L."/>
            <person name="Zhuang L."/>
        </authorList>
    </citation>
    <scope>NUCLEOTIDE SEQUENCE [LARGE SCALE GENOMIC DNA]</scope>
    <source>
        <strain evidence="3 4">HN-E44</strain>
    </source>
</reference>
<proteinExistence type="predicted"/>
<keyword evidence="4" id="KW-1185">Reference proteome</keyword>
<name>A0A2U0HVH3_9FLAO</name>
<dbReference type="EMBL" id="QEHR01000012">
    <property type="protein sequence ID" value="PVW12847.1"/>
    <property type="molecule type" value="Genomic_DNA"/>
</dbReference>
<feature type="coiled-coil region" evidence="1">
    <location>
        <begin position="406"/>
        <end position="433"/>
    </location>
</feature>
<dbReference type="RefSeq" id="WP_116695513.1">
    <property type="nucleotide sequence ID" value="NZ_QEHR01000012.1"/>
</dbReference>
<accession>A0A2U0HVH3</accession>
<evidence type="ECO:0000256" key="1">
    <source>
        <dbReference type="SAM" id="Coils"/>
    </source>
</evidence>
<sequence length="563" mass="65222">MKTTINSIILAILLITGGTAHAQFLKKLKKKVTQAVENTIVNTADEAVNDVIGNKENNTSERENPASLSITENKTITNRQHQKPTSRTTEGIVKSTDKFSAVSTMTIPTIDEDFESISLLTFKGLPLLGEPDKNLIGLTVGKEYEKYNGLLKVKFYRPLFDTMDKEVWYPNRYAGEIRYPREGVNSVIAQKALFAAATSLSSRTACEIYYDRPGEHKSYRNDNKTWGGYNASDIRQNTLYKKYIAEQLGNLQRYAEKIPTTAYVVDKMGLMRYDFDQNGFILEIPVATPNVIYTKRSFGGYAPRHEYEQVFKTKRRRSFDYLFKIKPEKVEQLFEGKTRSGRSAYFVHKIEWYGADHTPTYKEYVKYPQLKTVRKAINYHRLQYSYADPLIEIYLDPELTQKIGEIDLAKIDTKQLKNENENETEQKPTLRKEPHVNFENAIPLSVVHEKPEIPFCTDSKDRRCQEKYINEWLQDKITNDKLKEWFKPYNNSNHRKVSIGMVLDTNGKFHIKNMRPFNEKASNGIQKILNAHTLNMKPARQRGKPVHVMFVHNALISYNIRKY</sequence>
<comment type="caution">
    <text evidence="3">The sequence shown here is derived from an EMBL/GenBank/DDBJ whole genome shotgun (WGS) entry which is preliminary data.</text>
</comment>
<evidence type="ECO:0000313" key="3">
    <source>
        <dbReference type="EMBL" id="PVW12847.1"/>
    </source>
</evidence>
<keyword evidence="2" id="KW-0732">Signal</keyword>
<protein>
    <recommendedName>
        <fullName evidence="5">TonB C-terminal domain-containing protein</fullName>
    </recommendedName>
</protein>
<keyword evidence="1" id="KW-0175">Coiled coil</keyword>
<evidence type="ECO:0000256" key="2">
    <source>
        <dbReference type="SAM" id="SignalP"/>
    </source>
</evidence>
<evidence type="ECO:0008006" key="5">
    <source>
        <dbReference type="Google" id="ProtNLM"/>
    </source>
</evidence>
<organism evidence="3 4">
    <name type="scientific">Marixanthomonas spongiae</name>
    <dbReference type="NCBI Taxonomy" id="2174845"/>
    <lineage>
        <taxon>Bacteria</taxon>
        <taxon>Pseudomonadati</taxon>
        <taxon>Bacteroidota</taxon>
        <taxon>Flavobacteriia</taxon>
        <taxon>Flavobacteriales</taxon>
        <taxon>Flavobacteriaceae</taxon>
        <taxon>Marixanthomonas</taxon>
    </lineage>
</organism>
<dbReference type="Proteomes" id="UP000245962">
    <property type="component" value="Unassembled WGS sequence"/>
</dbReference>
<evidence type="ECO:0000313" key="4">
    <source>
        <dbReference type="Proteomes" id="UP000245962"/>
    </source>
</evidence>
<dbReference type="AlphaFoldDB" id="A0A2U0HVH3"/>
<dbReference type="OrthoDB" id="1170795at2"/>
<feature type="signal peptide" evidence="2">
    <location>
        <begin position="1"/>
        <end position="22"/>
    </location>
</feature>